<keyword evidence="3" id="KW-0418">Kinase</keyword>
<evidence type="ECO:0000313" key="5">
    <source>
        <dbReference type="EMBL" id="OGZ19160.1"/>
    </source>
</evidence>
<comment type="similarity">
    <text evidence="1">Belongs to the guanylate kinase family.</text>
</comment>
<dbReference type="CDD" id="cd00071">
    <property type="entry name" value="GMPK"/>
    <property type="match status" value="1"/>
</dbReference>
<evidence type="ECO:0000313" key="6">
    <source>
        <dbReference type="Proteomes" id="UP000178106"/>
    </source>
</evidence>
<reference evidence="5 6" key="1">
    <citation type="journal article" date="2016" name="Nat. Commun.">
        <title>Thousands of microbial genomes shed light on interconnected biogeochemical processes in an aquifer system.</title>
        <authorList>
            <person name="Anantharaman K."/>
            <person name="Brown C.T."/>
            <person name="Hug L.A."/>
            <person name="Sharon I."/>
            <person name="Castelle C.J."/>
            <person name="Probst A.J."/>
            <person name="Thomas B.C."/>
            <person name="Singh A."/>
            <person name="Wilkins M.J."/>
            <person name="Karaoz U."/>
            <person name="Brodie E.L."/>
            <person name="Williams K.H."/>
            <person name="Hubbard S.S."/>
            <person name="Banfield J.F."/>
        </authorList>
    </citation>
    <scope>NUCLEOTIDE SEQUENCE [LARGE SCALE GENOMIC DNA]</scope>
</reference>
<sequence length="195" mass="21962">MNENKGQFVLIVGPTCVGKTTLINALKEKITNAGVIVSTTTRAMRPNEVDGVDYEFTTDEDFEEREKMGEFYEAVRRPTGYYGSSRLQVQDLLAKHSVVFGALDVEGCRIVKSMDPETLVIFLYPGDMADLRERLRLRGTAEDEVRARLTIADEEMLSRDEFDEAILNIDGKFDETVKKVMEVFKERGIGGGVHQ</sequence>
<dbReference type="GO" id="GO:0005829">
    <property type="term" value="C:cytosol"/>
    <property type="evidence" value="ECO:0007669"/>
    <property type="project" value="TreeGrafter"/>
</dbReference>
<dbReference type="InterPro" id="IPR008144">
    <property type="entry name" value="Guanylate_kin-like_dom"/>
</dbReference>
<dbReference type="Gene3D" id="3.30.63.10">
    <property type="entry name" value="Guanylate Kinase phosphate binding domain"/>
    <property type="match status" value="1"/>
</dbReference>
<proteinExistence type="inferred from homology"/>
<dbReference type="Gene3D" id="3.40.50.300">
    <property type="entry name" value="P-loop containing nucleotide triphosphate hydrolases"/>
    <property type="match status" value="1"/>
</dbReference>
<protein>
    <recommendedName>
        <fullName evidence="4">Guanylate kinase-like domain-containing protein</fullName>
    </recommendedName>
</protein>
<dbReference type="AlphaFoldDB" id="A0A1G2E1E9"/>
<dbReference type="SUPFAM" id="SSF52540">
    <property type="entry name" value="P-loop containing nucleoside triphosphate hydrolases"/>
    <property type="match status" value="1"/>
</dbReference>
<evidence type="ECO:0000256" key="3">
    <source>
        <dbReference type="ARBA" id="ARBA00022777"/>
    </source>
</evidence>
<dbReference type="EMBL" id="MHLU01000065">
    <property type="protein sequence ID" value="OGZ19160.1"/>
    <property type="molecule type" value="Genomic_DNA"/>
</dbReference>
<evidence type="ECO:0000256" key="1">
    <source>
        <dbReference type="ARBA" id="ARBA00005790"/>
    </source>
</evidence>
<dbReference type="InterPro" id="IPR027417">
    <property type="entry name" value="P-loop_NTPase"/>
</dbReference>
<feature type="domain" description="Guanylate kinase-like" evidence="4">
    <location>
        <begin position="6"/>
        <end position="185"/>
    </location>
</feature>
<dbReference type="PANTHER" id="PTHR23117">
    <property type="entry name" value="GUANYLATE KINASE-RELATED"/>
    <property type="match status" value="1"/>
</dbReference>
<evidence type="ECO:0000259" key="4">
    <source>
        <dbReference type="PROSITE" id="PS50052"/>
    </source>
</evidence>
<dbReference type="Proteomes" id="UP000178106">
    <property type="component" value="Unassembled WGS sequence"/>
</dbReference>
<dbReference type="Pfam" id="PF00625">
    <property type="entry name" value="Guanylate_kin"/>
    <property type="match status" value="1"/>
</dbReference>
<dbReference type="PANTHER" id="PTHR23117:SF13">
    <property type="entry name" value="GUANYLATE KINASE"/>
    <property type="match status" value="1"/>
</dbReference>
<dbReference type="PROSITE" id="PS50052">
    <property type="entry name" value="GUANYLATE_KINASE_2"/>
    <property type="match status" value="1"/>
</dbReference>
<dbReference type="SMART" id="SM00072">
    <property type="entry name" value="GuKc"/>
    <property type="match status" value="1"/>
</dbReference>
<dbReference type="InterPro" id="IPR008145">
    <property type="entry name" value="GK/Ca_channel_bsu"/>
</dbReference>
<dbReference type="InterPro" id="IPR020590">
    <property type="entry name" value="Guanylate_kinase_CS"/>
</dbReference>
<name>A0A1G2E1E9_9BACT</name>
<keyword evidence="2" id="KW-0808">Transferase</keyword>
<evidence type="ECO:0000256" key="2">
    <source>
        <dbReference type="ARBA" id="ARBA00022679"/>
    </source>
</evidence>
<accession>A0A1G2E1E9</accession>
<dbReference type="GO" id="GO:0004385">
    <property type="term" value="F:GMP kinase activity"/>
    <property type="evidence" value="ECO:0007669"/>
    <property type="project" value="TreeGrafter"/>
</dbReference>
<dbReference type="PROSITE" id="PS00856">
    <property type="entry name" value="GUANYLATE_KINASE_1"/>
    <property type="match status" value="1"/>
</dbReference>
<organism evidence="5 6">
    <name type="scientific">Candidatus Lloydbacteria bacterium RIFOXYC12_FULL_46_25</name>
    <dbReference type="NCBI Taxonomy" id="1798670"/>
    <lineage>
        <taxon>Bacteria</taxon>
        <taxon>Candidatus Lloydiibacteriota</taxon>
    </lineage>
</organism>
<comment type="caution">
    <text evidence="5">The sequence shown here is derived from an EMBL/GenBank/DDBJ whole genome shotgun (WGS) entry which is preliminary data.</text>
</comment>
<gene>
    <name evidence="5" type="ORF">A2494_03490</name>
</gene>